<accession>A0A7S1ZK84</accession>
<dbReference type="AlphaFoldDB" id="A0A7S1ZK84"/>
<evidence type="ECO:0008006" key="2">
    <source>
        <dbReference type="Google" id="ProtNLM"/>
    </source>
</evidence>
<dbReference type="EMBL" id="HBGN01025901">
    <property type="protein sequence ID" value="CAD9341099.1"/>
    <property type="molecule type" value="Transcribed_RNA"/>
</dbReference>
<dbReference type="Gene3D" id="3.60.160.10">
    <property type="entry name" value="Mitochondrial biogenesis AIM24"/>
    <property type="match status" value="1"/>
</dbReference>
<dbReference type="SUPFAM" id="SSF51219">
    <property type="entry name" value="TRAP-like"/>
    <property type="match status" value="1"/>
</dbReference>
<dbReference type="PANTHER" id="PTHR43657:SF1">
    <property type="entry name" value="ALTERED INHERITANCE OF MITOCHONDRIA PROTEIN 24, MITOCHONDRIAL"/>
    <property type="match status" value="1"/>
</dbReference>
<sequence length="157" mass="16753">MQNYGNSIICQKDAFLCAAYGTSIKVHFNRKFGSGLFGGEGFILQKLKGDGLAFIHAGGTIIKRELRGERLRLDTGCLVAFTEGINFDIQLVKGLKSVFFGGEGLFLATLEGTGTVWMQSLPFSRLADRIIQSAPSIGGQSQGEGTVLGQFGSVLLG</sequence>
<dbReference type="PANTHER" id="PTHR43657">
    <property type="entry name" value="TRYPTOPHAN RNA-BINDING ATTENUATOR PROTEIN-LIKE PROTEIN"/>
    <property type="match status" value="1"/>
</dbReference>
<name>A0A7S1ZK84_9STRA</name>
<gene>
    <name evidence="1" type="ORF">DBRI1063_LOCUS16611</name>
</gene>
<reference evidence="1" key="1">
    <citation type="submission" date="2021-01" db="EMBL/GenBank/DDBJ databases">
        <authorList>
            <person name="Corre E."/>
            <person name="Pelletier E."/>
            <person name="Niang G."/>
            <person name="Scheremetjew M."/>
            <person name="Finn R."/>
            <person name="Kale V."/>
            <person name="Holt S."/>
            <person name="Cochrane G."/>
            <person name="Meng A."/>
            <person name="Brown T."/>
            <person name="Cohen L."/>
        </authorList>
    </citation>
    <scope>NUCLEOTIDE SEQUENCE</scope>
    <source>
        <strain evidence="1">Pop2</strain>
    </source>
</reference>
<evidence type="ECO:0000313" key="1">
    <source>
        <dbReference type="EMBL" id="CAD9341099.1"/>
    </source>
</evidence>
<dbReference type="InterPro" id="IPR016031">
    <property type="entry name" value="Trp_RNA-bd_attenuator-like_dom"/>
</dbReference>
<dbReference type="Pfam" id="PF01987">
    <property type="entry name" value="AIM24"/>
    <property type="match status" value="1"/>
</dbReference>
<proteinExistence type="predicted"/>
<dbReference type="InterPro" id="IPR002838">
    <property type="entry name" value="AIM24"/>
</dbReference>
<dbReference type="InterPro" id="IPR036983">
    <property type="entry name" value="AIM24_sf"/>
</dbReference>
<organism evidence="1">
    <name type="scientific">Ditylum brightwellii</name>
    <dbReference type="NCBI Taxonomy" id="49249"/>
    <lineage>
        <taxon>Eukaryota</taxon>
        <taxon>Sar</taxon>
        <taxon>Stramenopiles</taxon>
        <taxon>Ochrophyta</taxon>
        <taxon>Bacillariophyta</taxon>
        <taxon>Mediophyceae</taxon>
        <taxon>Lithodesmiophycidae</taxon>
        <taxon>Lithodesmiales</taxon>
        <taxon>Lithodesmiaceae</taxon>
        <taxon>Ditylum</taxon>
    </lineage>
</organism>
<protein>
    <recommendedName>
        <fullName evidence="2">Altered inheritance of mitochondria protein 24, mitochondrial</fullName>
    </recommendedName>
</protein>